<dbReference type="PANTHER" id="PTHR23509:SF10">
    <property type="entry name" value="LD21067P"/>
    <property type="match status" value="1"/>
</dbReference>
<dbReference type="SUPFAM" id="SSF53474">
    <property type="entry name" value="alpha/beta-Hydrolases"/>
    <property type="match status" value="1"/>
</dbReference>
<dbReference type="AlphaFoldDB" id="A0A1X2HDC7"/>
<organism evidence="3 4">
    <name type="scientific">Syncephalastrum racemosum</name>
    <name type="common">Filamentous fungus</name>
    <dbReference type="NCBI Taxonomy" id="13706"/>
    <lineage>
        <taxon>Eukaryota</taxon>
        <taxon>Fungi</taxon>
        <taxon>Fungi incertae sedis</taxon>
        <taxon>Mucoromycota</taxon>
        <taxon>Mucoromycotina</taxon>
        <taxon>Mucoromycetes</taxon>
        <taxon>Mucorales</taxon>
        <taxon>Syncephalastraceae</taxon>
        <taxon>Syncephalastrum</taxon>
    </lineage>
</organism>
<dbReference type="OMA" id="HIQRGYS"/>
<dbReference type="Pfam" id="PF23463">
    <property type="entry name" value="WWE_2"/>
    <property type="match status" value="1"/>
</dbReference>
<dbReference type="GO" id="GO:0004620">
    <property type="term" value="F:phospholipase activity"/>
    <property type="evidence" value="ECO:0007669"/>
    <property type="project" value="TreeGrafter"/>
</dbReference>
<dbReference type="InterPro" id="IPR058055">
    <property type="entry name" value="PA-PLA1"/>
</dbReference>
<comment type="caution">
    <text evidence="3">The sequence shown here is derived from an EMBL/GenBank/DDBJ whole genome shotgun (WGS) entry which is preliminary data.</text>
</comment>
<feature type="compositionally biased region" description="Polar residues" evidence="1">
    <location>
        <begin position="685"/>
        <end position="713"/>
    </location>
</feature>
<protein>
    <submittedName>
        <fullName evidence="3">DDHD domain-domain-containing protein</fullName>
    </submittedName>
</protein>
<dbReference type="InterPro" id="IPR057826">
    <property type="entry name" value="WWE_C20G8.02"/>
</dbReference>
<feature type="region of interest" description="Disordered" evidence="1">
    <location>
        <begin position="661"/>
        <end position="724"/>
    </location>
</feature>
<feature type="region of interest" description="Disordered" evidence="1">
    <location>
        <begin position="269"/>
        <end position="300"/>
    </location>
</feature>
<evidence type="ECO:0000313" key="3">
    <source>
        <dbReference type="EMBL" id="ORY96815.1"/>
    </source>
</evidence>
<feature type="compositionally biased region" description="Acidic residues" evidence="1">
    <location>
        <begin position="666"/>
        <end position="677"/>
    </location>
</feature>
<dbReference type="SMART" id="SM01127">
    <property type="entry name" value="DDHD"/>
    <property type="match status" value="1"/>
</dbReference>
<dbReference type="InterPro" id="IPR004177">
    <property type="entry name" value="DDHD_dom"/>
</dbReference>
<feature type="compositionally biased region" description="Polar residues" evidence="1">
    <location>
        <begin position="54"/>
        <end position="63"/>
    </location>
</feature>
<name>A0A1X2HDC7_SYNRA</name>
<dbReference type="Pfam" id="PF02862">
    <property type="entry name" value="DDHD"/>
    <property type="match status" value="1"/>
</dbReference>
<evidence type="ECO:0000256" key="1">
    <source>
        <dbReference type="SAM" id="MobiDB-lite"/>
    </source>
</evidence>
<dbReference type="EMBL" id="MCGN01000005">
    <property type="protein sequence ID" value="ORY96815.1"/>
    <property type="molecule type" value="Genomic_DNA"/>
</dbReference>
<dbReference type="GO" id="GO:0005737">
    <property type="term" value="C:cytoplasm"/>
    <property type="evidence" value="ECO:0007669"/>
    <property type="project" value="TreeGrafter"/>
</dbReference>
<proteinExistence type="predicted"/>
<dbReference type="FunCoup" id="A0A1X2HDC7">
    <property type="interactions" value="428"/>
</dbReference>
<dbReference type="PROSITE" id="PS51043">
    <property type="entry name" value="DDHD"/>
    <property type="match status" value="1"/>
</dbReference>
<keyword evidence="4" id="KW-1185">Reference proteome</keyword>
<dbReference type="Proteomes" id="UP000242180">
    <property type="component" value="Unassembled WGS sequence"/>
</dbReference>
<accession>A0A1X2HDC7</accession>
<feature type="region of interest" description="Disordered" evidence="1">
    <location>
        <begin position="38"/>
        <end position="63"/>
    </location>
</feature>
<dbReference type="STRING" id="13706.A0A1X2HDC7"/>
<dbReference type="OrthoDB" id="431378at2759"/>
<dbReference type="Pfam" id="PF23465">
    <property type="entry name" value="DUF7131"/>
    <property type="match status" value="1"/>
</dbReference>
<dbReference type="InParanoid" id="A0A1X2HDC7"/>
<feature type="region of interest" description="Disordered" evidence="1">
    <location>
        <begin position="1"/>
        <end position="26"/>
    </location>
</feature>
<sequence length="789" mass="87402">MLEPDPPIQALAPGSPRTVGLSPDPTVPHLNAQWFYAADRPLDPNPPTPPSGQLHRSPSSSNLQKAKAPTIWLPFSQTDSDALERALDSDDIQITVPVNEDHLFEVKVFYRTLKPIYWDGPTFAVRRATWFMQGDSSKWVPCEEGLSQQIESGYRKHKPYNHEVGPSTSVQNKRSSFPVAKADDLETSMATVEEKKLEQTLAKQPVERQWNLLGPYLGQYVAYTGKNTAWLLSNSTSSKLAKTIITRLTNKQNLGGTRLIRGYAEVQKQLTRSPSSTPVPPHGDASSSESEEEELVQDTMESTDFVRKIDHLVLVVPGAGQRFSRQDIVRDVNDLRKSVKSVYPTACALNGIVDCPNGIQFLPVPWRQEIRFGVSTEEDEVEADLGMPNGDDGCPTLEELTVDSVPNIRTMVSDVIMDIPLYLTPKYREQMSNAICKQLNATFLEFVSRNPDFLERGGKVSIIGHSLGCSVAFDALTMQPMTSAPPTQQELLAALPDRLFHYRSATSLLFPVENFFALGSPVGVMLLLKGYRVAARKSRQLTVSRSPSVGSFHRTSRSSAQIPCCYPAASNVYNVFHKSDPVAYRLEPLISRQFGTSTKPANIPNIKELLKHGVDLKKNASSGGGITNRAGAMYESFKIGIATNMVMRGLGLSRQQIYNDMHADSSSDEEEEEDLEHESDLATSWPASARQTHARSSSDSAVHMSFANNTQRPGSPRRSPPTKLAVQSHYSDGARRLRMLNGSGRVDFCLQDKNSDNPYMNAFSAHLGYWQDLDLAAFLVKEIYTVHAD</sequence>
<evidence type="ECO:0000259" key="2">
    <source>
        <dbReference type="PROSITE" id="PS51043"/>
    </source>
</evidence>
<dbReference type="GO" id="GO:0046872">
    <property type="term" value="F:metal ion binding"/>
    <property type="evidence" value="ECO:0007669"/>
    <property type="project" value="InterPro"/>
</dbReference>
<dbReference type="InterPro" id="IPR055555">
    <property type="entry name" value="PA-PLA1_DUF7131"/>
</dbReference>
<dbReference type="InterPro" id="IPR029058">
    <property type="entry name" value="AB_hydrolase_fold"/>
</dbReference>
<evidence type="ECO:0000313" key="4">
    <source>
        <dbReference type="Proteomes" id="UP000242180"/>
    </source>
</evidence>
<reference evidence="3 4" key="1">
    <citation type="submission" date="2016-07" db="EMBL/GenBank/DDBJ databases">
        <title>Pervasive Adenine N6-methylation of Active Genes in Fungi.</title>
        <authorList>
            <consortium name="DOE Joint Genome Institute"/>
            <person name="Mondo S.J."/>
            <person name="Dannebaum R.O."/>
            <person name="Kuo R.C."/>
            <person name="Labutti K."/>
            <person name="Haridas S."/>
            <person name="Kuo A."/>
            <person name="Salamov A."/>
            <person name="Ahrendt S.R."/>
            <person name="Lipzen A."/>
            <person name="Sullivan W."/>
            <person name="Andreopoulos W.B."/>
            <person name="Clum A."/>
            <person name="Lindquist E."/>
            <person name="Daum C."/>
            <person name="Ramamoorthy G.K."/>
            <person name="Gryganskyi A."/>
            <person name="Culley D."/>
            <person name="Magnuson J.K."/>
            <person name="James T.Y."/>
            <person name="O'Malley M.A."/>
            <person name="Stajich J.E."/>
            <person name="Spatafora J.W."/>
            <person name="Visel A."/>
            <person name="Grigoriev I.V."/>
        </authorList>
    </citation>
    <scope>NUCLEOTIDE SEQUENCE [LARGE SCALE GENOMIC DNA]</scope>
    <source>
        <strain evidence="3 4">NRRL 2496</strain>
    </source>
</reference>
<feature type="domain" description="DDHD" evidence="2">
    <location>
        <begin position="508"/>
        <end position="785"/>
    </location>
</feature>
<dbReference type="PANTHER" id="PTHR23509">
    <property type="entry name" value="PA-PL1 PHOSPHOLIPASE FAMILY"/>
    <property type="match status" value="1"/>
</dbReference>
<gene>
    <name evidence="3" type="ORF">BCR43DRAFT_492307</name>
</gene>